<comment type="subunit">
    <text evidence="7">Monomer.</text>
</comment>
<keyword evidence="6 7" id="KW-0862">Zinc</keyword>
<feature type="binding site" evidence="7">
    <location>
        <position position="131"/>
    </location>
    <ligand>
        <name>Zn(2+)</name>
        <dbReference type="ChEBI" id="CHEBI:29105"/>
        <label>2</label>
    </ligand>
</feature>
<dbReference type="CDD" id="cd07723">
    <property type="entry name" value="hydroxyacylglutathione_hydrolase_MBL-fold"/>
    <property type="match status" value="1"/>
</dbReference>
<dbReference type="SMART" id="SM00849">
    <property type="entry name" value="Lactamase_B"/>
    <property type="match status" value="1"/>
</dbReference>
<feature type="binding site" evidence="7">
    <location>
        <position position="57"/>
    </location>
    <ligand>
        <name>Zn(2+)</name>
        <dbReference type="ChEBI" id="CHEBI:29105"/>
        <label>2</label>
    </ligand>
</feature>
<evidence type="ECO:0000256" key="1">
    <source>
        <dbReference type="ARBA" id="ARBA00001623"/>
    </source>
</evidence>
<evidence type="ECO:0000256" key="4">
    <source>
        <dbReference type="ARBA" id="ARBA00022723"/>
    </source>
</evidence>
<dbReference type="NCBIfam" id="TIGR03413">
    <property type="entry name" value="GSH_gloB"/>
    <property type="match status" value="1"/>
</dbReference>
<dbReference type="PANTHER" id="PTHR43705:SF1">
    <property type="entry name" value="HYDROXYACYLGLUTATHIONE HYDROLASE GLOB"/>
    <property type="match status" value="1"/>
</dbReference>
<name>A0A1W6LAL9_9BURK</name>
<organism evidence="8 9">
    <name type="scientific">Piscinibacter gummiphilus</name>
    <dbReference type="NCBI Taxonomy" id="946333"/>
    <lineage>
        <taxon>Bacteria</taxon>
        <taxon>Pseudomonadati</taxon>
        <taxon>Pseudomonadota</taxon>
        <taxon>Betaproteobacteria</taxon>
        <taxon>Burkholderiales</taxon>
        <taxon>Sphaerotilaceae</taxon>
        <taxon>Piscinibacter</taxon>
    </lineage>
</organism>
<dbReference type="UniPathway" id="UPA00619">
    <property type="reaction ID" value="UER00676"/>
</dbReference>
<comment type="similarity">
    <text evidence="3 7">Belongs to the metallo-beta-lactamase superfamily. Glyoxalase II family.</text>
</comment>
<gene>
    <name evidence="7" type="primary">gloB</name>
    <name evidence="8" type="ORF">A4W93_16065</name>
</gene>
<dbReference type="STRING" id="946333.A4W93_16065"/>
<dbReference type="InterPro" id="IPR001279">
    <property type="entry name" value="Metallo-B-lactamas"/>
</dbReference>
<dbReference type="InterPro" id="IPR017782">
    <property type="entry name" value="Hydroxyacylglutathione_Hdrlase"/>
</dbReference>
<dbReference type="OrthoDB" id="9802248at2"/>
<feature type="binding site" evidence="7">
    <location>
        <position position="131"/>
    </location>
    <ligand>
        <name>Zn(2+)</name>
        <dbReference type="ChEBI" id="CHEBI:29105"/>
        <label>1</label>
    </ligand>
</feature>
<sequence>MNLLALPAFADNYIWMLHDGRQALVVDPGDAAPVLQALEAHGLSLAAILVTHHHNDHVGGLAALRPRLQGPVFGPARESIPGPITPVSGGDTVTALGLSFEVIDVPGHTAGHIAFFHTPPDGSAPLLFCGDTLFSGGCGRLFEGTPAQMHQSLSRLADLAGDTRVCCAHEYTLSNLKFARAVEPGNTDLLDYSARCEDLRARGLPTLPGAIGQERLINPFLRCGVPAVAEAAQRHGAGSRDEVDVLAALRQWKNEFR</sequence>
<comment type="function">
    <text evidence="7">Thiolesterase that catalyzes the hydrolysis of S-D-lactoyl-glutathione to form glutathione and D-lactic acid.</text>
</comment>
<protein>
    <recommendedName>
        <fullName evidence="7">Hydroxyacylglutathione hydrolase</fullName>
        <ecNumber evidence="7">3.1.2.6</ecNumber>
    </recommendedName>
    <alternativeName>
        <fullName evidence="7">Glyoxalase II</fullName>
        <shortName evidence="7">Glx II</shortName>
    </alternativeName>
</protein>
<dbReference type="InterPro" id="IPR036866">
    <property type="entry name" value="RibonucZ/Hydroxyglut_hydro"/>
</dbReference>
<evidence type="ECO:0000256" key="3">
    <source>
        <dbReference type="ARBA" id="ARBA00006759"/>
    </source>
</evidence>
<feature type="binding site" evidence="7">
    <location>
        <position position="108"/>
    </location>
    <ligand>
        <name>Zn(2+)</name>
        <dbReference type="ChEBI" id="CHEBI:29105"/>
        <label>1</label>
    </ligand>
</feature>
<evidence type="ECO:0000256" key="6">
    <source>
        <dbReference type="ARBA" id="ARBA00022833"/>
    </source>
</evidence>
<evidence type="ECO:0000313" key="8">
    <source>
        <dbReference type="EMBL" id="ARN21292.1"/>
    </source>
</evidence>
<dbReference type="KEGG" id="rgu:A4W93_16065"/>
<dbReference type="EC" id="3.1.2.6" evidence="7"/>
<dbReference type="HAMAP" id="MF_01374">
    <property type="entry name" value="Glyoxalase_2"/>
    <property type="match status" value="1"/>
</dbReference>
<dbReference type="Proteomes" id="UP000193427">
    <property type="component" value="Chromosome"/>
</dbReference>
<feature type="binding site" evidence="7">
    <location>
        <position position="56"/>
    </location>
    <ligand>
        <name>Zn(2+)</name>
        <dbReference type="ChEBI" id="CHEBI:29105"/>
        <label>2</label>
    </ligand>
</feature>
<evidence type="ECO:0000256" key="5">
    <source>
        <dbReference type="ARBA" id="ARBA00022801"/>
    </source>
</evidence>
<dbReference type="GO" id="GO:0004416">
    <property type="term" value="F:hydroxyacylglutathione hydrolase activity"/>
    <property type="evidence" value="ECO:0007669"/>
    <property type="project" value="UniProtKB-UniRule"/>
</dbReference>
<proteinExistence type="inferred from homology"/>
<dbReference type="AlphaFoldDB" id="A0A1W6LAL9"/>
<comment type="cofactor">
    <cofactor evidence="7">
        <name>Zn(2+)</name>
        <dbReference type="ChEBI" id="CHEBI:29105"/>
    </cofactor>
    <text evidence="7">Binds 2 Zn(2+) ions per subunit.</text>
</comment>
<feature type="binding site" evidence="7">
    <location>
        <position position="54"/>
    </location>
    <ligand>
        <name>Zn(2+)</name>
        <dbReference type="ChEBI" id="CHEBI:29105"/>
        <label>1</label>
    </ligand>
</feature>
<dbReference type="InterPro" id="IPR050110">
    <property type="entry name" value="Glyoxalase_II_hydrolase"/>
</dbReference>
<dbReference type="EMBL" id="CP015118">
    <property type="protein sequence ID" value="ARN21292.1"/>
    <property type="molecule type" value="Genomic_DNA"/>
</dbReference>
<dbReference type="SUPFAM" id="SSF56281">
    <property type="entry name" value="Metallo-hydrolase/oxidoreductase"/>
    <property type="match status" value="1"/>
</dbReference>
<keyword evidence="4 7" id="KW-0479">Metal-binding</keyword>
<evidence type="ECO:0000256" key="7">
    <source>
        <dbReference type="HAMAP-Rule" id="MF_01374"/>
    </source>
</evidence>
<accession>A0A1W6LAL9</accession>
<dbReference type="GO" id="GO:0019243">
    <property type="term" value="P:methylglyoxal catabolic process to D-lactate via S-lactoyl-glutathione"/>
    <property type="evidence" value="ECO:0007669"/>
    <property type="project" value="UniProtKB-UniRule"/>
</dbReference>
<keyword evidence="5 7" id="KW-0378">Hydrolase</keyword>
<keyword evidence="9" id="KW-1185">Reference proteome</keyword>
<dbReference type="InterPro" id="IPR035680">
    <property type="entry name" value="Clx_II_MBL"/>
</dbReference>
<dbReference type="GO" id="GO:0046872">
    <property type="term" value="F:metal ion binding"/>
    <property type="evidence" value="ECO:0007669"/>
    <property type="project" value="UniProtKB-KW"/>
</dbReference>
<feature type="binding site" evidence="7">
    <location>
        <position position="52"/>
    </location>
    <ligand>
        <name>Zn(2+)</name>
        <dbReference type="ChEBI" id="CHEBI:29105"/>
        <label>1</label>
    </ligand>
</feature>
<dbReference type="RefSeq" id="WP_085751584.1">
    <property type="nucleotide sequence ID" value="NZ_BSPR01000004.1"/>
</dbReference>
<dbReference type="PIRSF" id="PIRSF005457">
    <property type="entry name" value="Glx"/>
    <property type="match status" value="1"/>
</dbReference>
<comment type="pathway">
    <text evidence="2 7">Secondary metabolite metabolism; methylglyoxal degradation; (R)-lactate from methylglyoxal: step 2/2.</text>
</comment>
<dbReference type="InterPro" id="IPR032282">
    <property type="entry name" value="HAGH_C"/>
</dbReference>
<evidence type="ECO:0000256" key="2">
    <source>
        <dbReference type="ARBA" id="ARBA00004963"/>
    </source>
</evidence>
<feature type="binding site" evidence="7">
    <location>
        <position position="169"/>
    </location>
    <ligand>
        <name>Zn(2+)</name>
        <dbReference type="ChEBI" id="CHEBI:29105"/>
        <label>2</label>
    </ligand>
</feature>
<dbReference type="Pfam" id="PF00753">
    <property type="entry name" value="Lactamase_B"/>
    <property type="match status" value="1"/>
</dbReference>
<dbReference type="Gene3D" id="3.60.15.10">
    <property type="entry name" value="Ribonuclease Z/Hydroxyacylglutathione hydrolase-like"/>
    <property type="match status" value="1"/>
</dbReference>
<comment type="catalytic activity">
    <reaction evidence="1 7">
        <text>an S-(2-hydroxyacyl)glutathione + H2O = a 2-hydroxy carboxylate + glutathione + H(+)</text>
        <dbReference type="Rhea" id="RHEA:21864"/>
        <dbReference type="ChEBI" id="CHEBI:15377"/>
        <dbReference type="ChEBI" id="CHEBI:15378"/>
        <dbReference type="ChEBI" id="CHEBI:57925"/>
        <dbReference type="ChEBI" id="CHEBI:58896"/>
        <dbReference type="ChEBI" id="CHEBI:71261"/>
        <dbReference type="EC" id="3.1.2.6"/>
    </reaction>
</comment>
<dbReference type="PANTHER" id="PTHR43705">
    <property type="entry name" value="HYDROXYACYLGLUTATHIONE HYDROLASE"/>
    <property type="match status" value="1"/>
</dbReference>
<dbReference type="Pfam" id="PF16123">
    <property type="entry name" value="HAGH_C"/>
    <property type="match status" value="1"/>
</dbReference>
<reference evidence="8 9" key="1">
    <citation type="submission" date="2016-04" db="EMBL/GenBank/DDBJ databases">
        <title>Complete genome sequence of natural rubber-degrading, novel Gram-negative bacterium, Rhizobacter gummiphilus strain NS21.</title>
        <authorList>
            <person name="Tabata M."/>
            <person name="Kasai D."/>
            <person name="Fukuda M."/>
        </authorList>
    </citation>
    <scope>NUCLEOTIDE SEQUENCE [LARGE SCALE GENOMIC DNA]</scope>
    <source>
        <strain evidence="8 9">NS21</strain>
    </source>
</reference>
<evidence type="ECO:0000313" key="9">
    <source>
        <dbReference type="Proteomes" id="UP000193427"/>
    </source>
</evidence>